<keyword evidence="2" id="KW-1185">Reference proteome</keyword>
<proteinExistence type="predicted"/>
<evidence type="ECO:0000313" key="2">
    <source>
        <dbReference type="Proteomes" id="UP000510721"/>
    </source>
</evidence>
<protein>
    <submittedName>
        <fullName evidence="1">Uncharacterized protein</fullName>
    </submittedName>
</protein>
<dbReference type="EMBL" id="CP041238">
    <property type="protein sequence ID" value="QLL63808.1"/>
    <property type="molecule type" value="Genomic_DNA"/>
</dbReference>
<dbReference type="Proteomes" id="UP000510721">
    <property type="component" value="Chromosome"/>
</dbReference>
<evidence type="ECO:0000313" key="1">
    <source>
        <dbReference type="EMBL" id="QLL63808.1"/>
    </source>
</evidence>
<organism evidence="1 2">
    <name type="scientific">Sinorhizobium mexicanum</name>
    <dbReference type="NCBI Taxonomy" id="375549"/>
    <lineage>
        <taxon>Bacteria</taxon>
        <taxon>Pseudomonadati</taxon>
        <taxon>Pseudomonadota</taxon>
        <taxon>Alphaproteobacteria</taxon>
        <taxon>Hyphomicrobiales</taxon>
        <taxon>Rhizobiaceae</taxon>
        <taxon>Sinorhizobium/Ensifer group</taxon>
        <taxon>Sinorhizobium</taxon>
    </lineage>
</organism>
<reference evidence="1 2" key="1">
    <citation type="submission" date="2019-06" db="EMBL/GenBank/DDBJ databases">
        <title>Complete genome sequence of Ensifer mexicanus ITTG R7 isolated from nodules of Acacia angustissima (Mill.) Kuntze.</title>
        <authorList>
            <person name="Rincon-Rosales R."/>
            <person name="Rogel M.A."/>
            <person name="Guerrero G."/>
            <person name="Rincon-Molina C.I."/>
            <person name="Lopez-Lopez A."/>
            <person name="Martinez-Romero E."/>
        </authorList>
    </citation>
    <scope>NUCLEOTIDE SEQUENCE [LARGE SCALE GENOMIC DNA]</scope>
    <source>
        <strain evidence="1 2">ITTG R7</strain>
    </source>
</reference>
<dbReference type="AlphaFoldDB" id="A0A859R2D0"/>
<sequence length="102" mass="11092">MVGFPPYSDAHPAHSGWTYPPACCRGSEVGGDCERIPGVSVKKGPHGFSIILHPGDHHLVTKDHMFKVPYGDEIPSGDSDFHICLHPTEDHMNCFFAPPDGV</sequence>
<name>A0A859R2D0_9HYPH</name>
<dbReference type="KEGG" id="emx:FKV68_13685"/>
<accession>A0A859R2D0</accession>
<gene>
    <name evidence="1" type="ORF">FKV68_13685</name>
</gene>